<dbReference type="Proteomes" id="UP001499843">
    <property type="component" value="Unassembled WGS sequence"/>
</dbReference>
<comment type="caution">
    <text evidence="1">The sequence shown here is derived from an EMBL/GenBank/DDBJ whole genome shotgun (WGS) entry which is preliminary data.</text>
</comment>
<sequence>MRSRTLVSSCGVALVRGGDRIIGRIGRARDTSSVGDDVWHDEVHWLLDELCVRHGFCLPPGKQQRLLEQAPFMTVDAFTDAVFIAEGMDPSLYKNLRRGVRETVQRRLPAIKHESEWDIRSE</sequence>
<dbReference type="EMBL" id="BAAAQX010000013">
    <property type="protein sequence ID" value="GAA2209698.1"/>
    <property type="molecule type" value="Genomic_DNA"/>
</dbReference>
<accession>A0ABP5PDC1</accession>
<evidence type="ECO:0000313" key="1">
    <source>
        <dbReference type="EMBL" id="GAA2209698.1"/>
    </source>
</evidence>
<reference evidence="2" key="1">
    <citation type="journal article" date="2019" name="Int. J. Syst. Evol. Microbiol.">
        <title>The Global Catalogue of Microorganisms (GCM) 10K type strain sequencing project: providing services to taxonomists for standard genome sequencing and annotation.</title>
        <authorList>
            <consortium name="The Broad Institute Genomics Platform"/>
            <consortium name="The Broad Institute Genome Sequencing Center for Infectious Disease"/>
            <person name="Wu L."/>
            <person name="Ma J."/>
        </authorList>
    </citation>
    <scope>NUCLEOTIDE SEQUENCE [LARGE SCALE GENOMIC DNA]</scope>
    <source>
        <strain evidence="2">JCM 16114</strain>
    </source>
</reference>
<gene>
    <name evidence="1" type="ORF">GCM10009850_051570</name>
</gene>
<proteinExistence type="predicted"/>
<keyword evidence="2" id="KW-1185">Reference proteome</keyword>
<evidence type="ECO:0000313" key="2">
    <source>
        <dbReference type="Proteomes" id="UP001499843"/>
    </source>
</evidence>
<protein>
    <submittedName>
        <fullName evidence="1">Uncharacterized protein</fullName>
    </submittedName>
</protein>
<name>A0ABP5PDC1_9ACTN</name>
<organism evidence="1 2">
    <name type="scientific">Nonomuraea monospora</name>
    <dbReference type="NCBI Taxonomy" id="568818"/>
    <lineage>
        <taxon>Bacteria</taxon>
        <taxon>Bacillati</taxon>
        <taxon>Actinomycetota</taxon>
        <taxon>Actinomycetes</taxon>
        <taxon>Streptosporangiales</taxon>
        <taxon>Streptosporangiaceae</taxon>
        <taxon>Nonomuraea</taxon>
    </lineage>
</organism>